<evidence type="ECO:0000313" key="2">
    <source>
        <dbReference type="Proteomes" id="UP000054018"/>
    </source>
</evidence>
<gene>
    <name evidence="1" type="ORF">PISMIDRAFT_123146</name>
</gene>
<accession>A0A0C9YLI6</accession>
<reference evidence="1 2" key="1">
    <citation type="submission" date="2014-04" db="EMBL/GenBank/DDBJ databases">
        <authorList>
            <consortium name="DOE Joint Genome Institute"/>
            <person name="Kuo A."/>
            <person name="Kohler A."/>
            <person name="Costa M.D."/>
            <person name="Nagy L.G."/>
            <person name="Floudas D."/>
            <person name="Copeland A."/>
            <person name="Barry K.W."/>
            <person name="Cichocki N."/>
            <person name="Veneault-Fourrey C."/>
            <person name="LaButti K."/>
            <person name="Lindquist E.A."/>
            <person name="Lipzen A."/>
            <person name="Lundell T."/>
            <person name="Morin E."/>
            <person name="Murat C."/>
            <person name="Sun H."/>
            <person name="Tunlid A."/>
            <person name="Henrissat B."/>
            <person name="Grigoriev I.V."/>
            <person name="Hibbett D.S."/>
            <person name="Martin F."/>
            <person name="Nordberg H.P."/>
            <person name="Cantor M.N."/>
            <person name="Hua S.X."/>
        </authorList>
    </citation>
    <scope>NUCLEOTIDE SEQUENCE [LARGE SCALE GENOMIC DNA]</scope>
    <source>
        <strain evidence="1 2">441</strain>
    </source>
</reference>
<dbReference type="HOGENOM" id="CLU_1661497_0_0_1"/>
<reference evidence="2" key="2">
    <citation type="submission" date="2015-01" db="EMBL/GenBank/DDBJ databases">
        <title>Evolutionary Origins and Diversification of the Mycorrhizal Mutualists.</title>
        <authorList>
            <consortium name="DOE Joint Genome Institute"/>
            <consortium name="Mycorrhizal Genomics Consortium"/>
            <person name="Kohler A."/>
            <person name="Kuo A."/>
            <person name="Nagy L.G."/>
            <person name="Floudas D."/>
            <person name="Copeland A."/>
            <person name="Barry K.W."/>
            <person name="Cichocki N."/>
            <person name="Veneault-Fourrey C."/>
            <person name="LaButti K."/>
            <person name="Lindquist E.A."/>
            <person name="Lipzen A."/>
            <person name="Lundell T."/>
            <person name="Morin E."/>
            <person name="Murat C."/>
            <person name="Riley R."/>
            <person name="Ohm R."/>
            <person name="Sun H."/>
            <person name="Tunlid A."/>
            <person name="Henrissat B."/>
            <person name="Grigoriev I.V."/>
            <person name="Hibbett D.S."/>
            <person name="Martin F."/>
        </authorList>
    </citation>
    <scope>NUCLEOTIDE SEQUENCE [LARGE SCALE GENOMIC DNA]</scope>
    <source>
        <strain evidence="2">441</strain>
    </source>
</reference>
<name>A0A0C9YLI6_9AGAM</name>
<sequence>MSDAGERYCRDFLEDGKRCNCEEFTAPLDLHAPYRCRECRHGFSKHPRPVPPAGSSAAVTVEVKADPGAANQRLLDAFHQRKTSRTTGSSGLPSDSIQKAREEVLKGFRGRIDTSSKTKVYIYISKTIFLAQRPQCHSGVTASYSATVSQCHSAQSGTV</sequence>
<evidence type="ECO:0000313" key="1">
    <source>
        <dbReference type="EMBL" id="KIK11192.1"/>
    </source>
</evidence>
<organism evidence="1 2">
    <name type="scientific">Pisolithus microcarpus 441</name>
    <dbReference type="NCBI Taxonomy" id="765257"/>
    <lineage>
        <taxon>Eukaryota</taxon>
        <taxon>Fungi</taxon>
        <taxon>Dikarya</taxon>
        <taxon>Basidiomycota</taxon>
        <taxon>Agaricomycotina</taxon>
        <taxon>Agaricomycetes</taxon>
        <taxon>Agaricomycetidae</taxon>
        <taxon>Boletales</taxon>
        <taxon>Sclerodermatineae</taxon>
        <taxon>Pisolithaceae</taxon>
        <taxon>Pisolithus</taxon>
    </lineage>
</organism>
<keyword evidence="2" id="KW-1185">Reference proteome</keyword>
<dbReference type="OrthoDB" id="2691803at2759"/>
<protein>
    <submittedName>
        <fullName evidence="1">Uncharacterized protein</fullName>
    </submittedName>
</protein>
<dbReference type="EMBL" id="KN834280">
    <property type="protein sequence ID" value="KIK11192.1"/>
    <property type="molecule type" value="Genomic_DNA"/>
</dbReference>
<proteinExistence type="predicted"/>
<dbReference type="Proteomes" id="UP000054018">
    <property type="component" value="Unassembled WGS sequence"/>
</dbReference>
<dbReference type="AlphaFoldDB" id="A0A0C9YLI6"/>